<reference evidence="2 3" key="1">
    <citation type="submission" date="2023-04" db="EMBL/GenBank/DDBJ databases">
        <title>Genome of Basidiobolus ranarum AG-B5.</title>
        <authorList>
            <person name="Stajich J.E."/>
            <person name="Carter-House D."/>
            <person name="Gryganskyi A."/>
        </authorList>
    </citation>
    <scope>NUCLEOTIDE SEQUENCE [LARGE SCALE GENOMIC DNA]</scope>
    <source>
        <strain evidence="2 3">AG-B5</strain>
    </source>
</reference>
<organism evidence="2 3">
    <name type="scientific">Basidiobolus ranarum</name>
    <dbReference type="NCBI Taxonomy" id="34480"/>
    <lineage>
        <taxon>Eukaryota</taxon>
        <taxon>Fungi</taxon>
        <taxon>Fungi incertae sedis</taxon>
        <taxon>Zoopagomycota</taxon>
        <taxon>Entomophthoromycotina</taxon>
        <taxon>Basidiobolomycetes</taxon>
        <taxon>Basidiobolales</taxon>
        <taxon>Basidiobolaceae</taxon>
        <taxon>Basidiobolus</taxon>
    </lineage>
</organism>
<dbReference type="Proteomes" id="UP001479436">
    <property type="component" value="Unassembled WGS sequence"/>
</dbReference>
<feature type="transmembrane region" description="Helical" evidence="1">
    <location>
        <begin position="444"/>
        <end position="464"/>
    </location>
</feature>
<keyword evidence="1" id="KW-0812">Transmembrane</keyword>
<keyword evidence="1" id="KW-1133">Transmembrane helix</keyword>
<feature type="transmembrane region" description="Helical" evidence="1">
    <location>
        <begin position="80"/>
        <end position="101"/>
    </location>
</feature>
<dbReference type="Pfam" id="PF04120">
    <property type="entry name" value="Iron_permease"/>
    <property type="match status" value="3"/>
</dbReference>
<feature type="transmembrane region" description="Helical" evidence="1">
    <location>
        <begin position="340"/>
        <end position="359"/>
    </location>
</feature>
<comment type="caution">
    <text evidence="2">The sequence shown here is derived from an EMBL/GenBank/DDBJ whole genome shotgun (WGS) entry which is preliminary data.</text>
</comment>
<accession>A0ABR2VX89</accession>
<feature type="transmembrane region" description="Helical" evidence="1">
    <location>
        <begin position="306"/>
        <end position="328"/>
    </location>
</feature>
<proteinExistence type="predicted"/>
<name>A0ABR2VX89_9FUNG</name>
<sequence length="514" mass="58369">MSDSEDNTGLGKRIYASICSPGRQQAVKAAAPNQFVTTSKSEMVAIVSEKIPESYTIHEARKSLGGRFFDSITMHAGSQLIFLTTLIILIIWAIVGIVLGAPDNWQIAMQDGGSIQCYISDTLLMRQQQNHCKKLLTVIAQLRSRNFTLQRLLHNTRINKNFTISEINNLQMPEDNVGDAAKLPLENWFDRCCNWVSNAVGSIYALIIYWMGIFAWIGSGHLLQWSNLWQLYINTGTAVELTFTSMFLQHTRRRHMEYLEKCLASVMKADCELETLLRRSTGDNEPNPIIEIKPLRVTRAVRSIDYYADVVGSGIGAIISTAVFVLWICIGDYMQWDSNWWLIIGTYTGLVGFIDGFVLRNVYFRQDKIMDEQFNLLIDADSEIFQYLNLQLPTKPLSGKKSFICLVSYYMGVICSMPGAVLASLIITVALLCIASGMSWNETGQLLCNTPTMIIEGFLLIVLIQAHNISNTKRRVQLHDILIRRLKLLQYVRQIVDKENYRNLNEKESVQYNK</sequence>
<dbReference type="InterPro" id="IPR007251">
    <property type="entry name" value="Iron_permease_Fet4"/>
</dbReference>
<dbReference type="EMBL" id="JASJQH010007440">
    <property type="protein sequence ID" value="KAK9708982.1"/>
    <property type="molecule type" value="Genomic_DNA"/>
</dbReference>
<feature type="transmembrane region" description="Helical" evidence="1">
    <location>
        <begin position="229"/>
        <end position="248"/>
    </location>
</feature>
<protein>
    <submittedName>
        <fullName evidence="2">Low-affinity Fe(2+) transport protein</fullName>
    </submittedName>
</protein>
<evidence type="ECO:0000313" key="2">
    <source>
        <dbReference type="EMBL" id="KAK9708982.1"/>
    </source>
</evidence>
<evidence type="ECO:0000256" key="1">
    <source>
        <dbReference type="SAM" id="Phobius"/>
    </source>
</evidence>
<keyword evidence="3" id="KW-1185">Reference proteome</keyword>
<feature type="transmembrane region" description="Helical" evidence="1">
    <location>
        <begin position="409"/>
        <end position="438"/>
    </location>
</feature>
<feature type="transmembrane region" description="Helical" evidence="1">
    <location>
        <begin position="195"/>
        <end position="217"/>
    </location>
</feature>
<keyword evidence="1" id="KW-0472">Membrane</keyword>
<evidence type="ECO:0000313" key="3">
    <source>
        <dbReference type="Proteomes" id="UP001479436"/>
    </source>
</evidence>
<gene>
    <name evidence="2" type="primary">FET4_1</name>
    <name evidence="2" type="ORF">K7432_009299</name>
</gene>